<protein>
    <submittedName>
        <fullName evidence="1">Uncharacterized protein</fullName>
    </submittedName>
</protein>
<comment type="caution">
    <text evidence="1">The sequence shown here is derived from an EMBL/GenBank/DDBJ whole genome shotgun (WGS) entry which is preliminary data.</text>
</comment>
<reference evidence="1 2" key="1">
    <citation type="submission" date="2015-09" db="EMBL/GenBank/DDBJ databases">
        <title>Host preference determinants of Valsa canker pathogens revealed by comparative genomics.</title>
        <authorList>
            <person name="Yin Z."/>
            <person name="Huang L."/>
        </authorList>
    </citation>
    <scope>NUCLEOTIDE SEQUENCE [LARGE SCALE GENOMIC DNA]</scope>
    <source>
        <strain evidence="1 2">YSFL</strain>
    </source>
</reference>
<evidence type="ECO:0000313" key="2">
    <source>
        <dbReference type="Proteomes" id="UP000284375"/>
    </source>
</evidence>
<accession>A0A423V890</accession>
<sequence>MSGKAYDLVYLPDGKTIDASKAAGLDNLAKLQVRIAGNNFFIDLIGETGTKDLRIKRIAQLLEGLNKYAKQFCKVCDDAFEVCAKDPRRYRDSHHQLEDLKKAMDRAADYVYEHAKRILLYLEHLRTTGSNMDDSARVTLQTSMTTQKELIFAARWSVIKEMALDVRPPPGPASLPFGHPEGVPNPEEQDFRPFRDGKPVPVMDVDVATGELAPVDWRYDPAFNVPGSQHCKFFRLPGPYFAPQPDPQDPCDRFILPEVTKRILGYYAAKYHRIKLAFEATGEIPVRTAGEALERTKAIGPILAEMSGEKYDHMSISGWSHHHVNVEKATDPYIYCNPDTMIRQVNFGDGSGGFKPEDLNRCLQVAASGEHHHVKTVDDGICFTFSRGMWQ</sequence>
<dbReference type="Proteomes" id="UP000284375">
    <property type="component" value="Unassembled WGS sequence"/>
</dbReference>
<name>A0A423V890_CYTCH</name>
<keyword evidence="2" id="KW-1185">Reference proteome</keyword>
<proteinExistence type="predicted"/>
<gene>
    <name evidence="1" type="ORF">VSDG_10005</name>
</gene>
<evidence type="ECO:0000313" key="1">
    <source>
        <dbReference type="EMBL" id="ROV87081.1"/>
    </source>
</evidence>
<dbReference type="AlphaFoldDB" id="A0A423V890"/>
<dbReference type="OrthoDB" id="5193164at2759"/>
<dbReference type="EMBL" id="LJZO01000094">
    <property type="protein sequence ID" value="ROV87081.1"/>
    <property type="molecule type" value="Genomic_DNA"/>
</dbReference>
<organism evidence="1 2">
    <name type="scientific">Cytospora chrysosperma</name>
    <name type="common">Cytospora canker fungus</name>
    <name type="synonym">Sphaeria chrysosperma</name>
    <dbReference type="NCBI Taxonomy" id="252740"/>
    <lineage>
        <taxon>Eukaryota</taxon>
        <taxon>Fungi</taxon>
        <taxon>Dikarya</taxon>
        <taxon>Ascomycota</taxon>
        <taxon>Pezizomycotina</taxon>
        <taxon>Sordariomycetes</taxon>
        <taxon>Sordariomycetidae</taxon>
        <taxon>Diaporthales</taxon>
        <taxon>Cytosporaceae</taxon>
        <taxon>Cytospora</taxon>
    </lineage>
</organism>